<name>A0A7L5C0Z1_9RHOB</name>
<evidence type="ECO:0000313" key="3">
    <source>
        <dbReference type="EMBL" id="QIE57063.1"/>
    </source>
</evidence>
<keyword evidence="3" id="KW-0378">Hydrolase</keyword>
<accession>A0A7L5C0Z1</accession>
<keyword evidence="4" id="KW-1185">Reference proteome</keyword>
<feature type="signal peptide" evidence="1">
    <location>
        <begin position="1"/>
        <end position="22"/>
    </location>
</feature>
<dbReference type="InterPro" id="IPR000073">
    <property type="entry name" value="AB_hydrolase_1"/>
</dbReference>
<gene>
    <name evidence="3" type="ORF">G5B40_17420</name>
</gene>
<proteinExistence type="predicted"/>
<dbReference type="PANTHER" id="PTHR11614">
    <property type="entry name" value="PHOSPHOLIPASE-RELATED"/>
    <property type="match status" value="1"/>
</dbReference>
<sequence>MRAAFAVLLLAVAGCVGGPAGPAPPLGPVEFGEGSIAGASGRERLALSTWTPEGPLRGVILALHGFGDYGPSTFDGPARYWAARGFLTFAYDQRGFGRNESRGRWPGAERLIADFREIAELIRGRYPDLPLFVVGHSMGGGVALAGVGDGAPVDGLILAAPAVWGGDRLPAPYRVAAWGGTLLFPDRRWTGKGIVSIQASDNIDALIALGRDPLYLAPPSSREFTGLIRLMDRAVAAAPHVRTPTLTLYGEKDEVAPKDAVLAAHEALAGPKTLILYPEGWHLLFRDLQAEHVWRDVVDWMEARS</sequence>
<dbReference type="PRINTS" id="PR00111">
    <property type="entry name" value="ABHYDROLASE"/>
</dbReference>
<dbReference type="Proteomes" id="UP000503336">
    <property type="component" value="Chromosome"/>
</dbReference>
<evidence type="ECO:0000256" key="1">
    <source>
        <dbReference type="SAM" id="SignalP"/>
    </source>
</evidence>
<dbReference type="Pfam" id="PF12146">
    <property type="entry name" value="Hydrolase_4"/>
    <property type="match status" value="1"/>
</dbReference>
<dbReference type="InterPro" id="IPR051044">
    <property type="entry name" value="MAG_DAG_Lipase"/>
</dbReference>
<protein>
    <submittedName>
        <fullName evidence="3">Alpha/beta hydrolase</fullName>
    </submittedName>
</protein>
<reference evidence="3 4" key="1">
    <citation type="submission" date="2020-02" db="EMBL/GenBank/DDBJ databases">
        <title>complete genome sequence of Rhodobacteraceae bacterium.</title>
        <authorList>
            <person name="Park J."/>
            <person name="Kim Y.-S."/>
            <person name="Kim K.-H."/>
        </authorList>
    </citation>
    <scope>NUCLEOTIDE SEQUENCE [LARGE SCALE GENOMIC DNA]</scope>
    <source>
        <strain evidence="3 4">RR4-56</strain>
    </source>
</reference>
<dbReference type="InterPro" id="IPR022742">
    <property type="entry name" value="Hydrolase_4"/>
</dbReference>
<evidence type="ECO:0000259" key="2">
    <source>
        <dbReference type="Pfam" id="PF12146"/>
    </source>
</evidence>
<dbReference type="GO" id="GO:0016787">
    <property type="term" value="F:hydrolase activity"/>
    <property type="evidence" value="ECO:0007669"/>
    <property type="project" value="UniProtKB-KW"/>
</dbReference>
<dbReference type="PROSITE" id="PS51257">
    <property type="entry name" value="PROKAR_LIPOPROTEIN"/>
    <property type="match status" value="1"/>
</dbReference>
<dbReference type="EMBL" id="CP049056">
    <property type="protein sequence ID" value="QIE57063.1"/>
    <property type="molecule type" value="Genomic_DNA"/>
</dbReference>
<feature type="chain" id="PRO_5029549482" evidence="1">
    <location>
        <begin position="23"/>
        <end position="305"/>
    </location>
</feature>
<dbReference type="InterPro" id="IPR029058">
    <property type="entry name" value="AB_hydrolase_fold"/>
</dbReference>
<dbReference type="AlphaFoldDB" id="A0A7L5C0Z1"/>
<evidence type="ECO:0000313" key="4">
    <source>
        <dbReference type="Proteomes" id="UP000503336"/>
    </source>
</evidence>
<keyword evidence="1" id="KW-0732">Signal</keyword>
<feature type="domain" description="Serine aminopeptidase S33" evidence="2">
    <location>
        <begin position="56"/>
        <end position="288"/>
    </location>
</feature>
<organism evidence="3 4">
    <name type="scientific">Pikeienuella piscinae</name>
    <dbReference type="NCBI Taxonomy" id="2748098"/>
    <lineage>
        <taxon>Bacteria</taxon>
        <taxon>Pseudomonadati</taxon>
        <taxon>Pseudomonadota</taxon>
        <taxon>Alphaproteobacteria</taxon>
        <taxon>Rhodobacterales</taxon>
        <taxon>Paracoccaceae</taxon>
        <taxon>Pikeienuella</taxon>
    </lineage>
</organism>
<dbReference type="RefSeq" id="WP_165101302.1">
    <property type="nucleotide sequence ID" value="NZ_CP049056.1"/>
</dbReference>
<dbReference type="Gene3D" id="3.40.50.1820">
    <property type="entry name" value="alpha/beta hydrolase"/>
    <property type="match status" value="1"/>
</dbReference>
<dbReference type="KEGG" id="hdh:G5B40_17420"/>
<dbReference type="SUPFAM" id="SSF53474">
    <property type="entry name" value="alpha/beta-Hydrolases"/>
    <property type="match status" value="1"/>
</dbReference>